<dbReference type="OrthoDB" id="10575891at2759"/>
<evidence type="ECO:0000313" key="2">
    <source>
        <dbReference type="Proteomes" id="UP000516437"/>
    </source>
</evidence>
<dbReference type="AlphaFoldDB" id="A0A6A1VIG5"/>
<organism evidence="1 2">
    <name type="scientific">Morella rubra</name>
    <name type="common">Chinese bayberry</name>
    <dbReference type="NCBI Taxonomy" id="262757"/>
    <lineage>
        <taxon>Eukaryota</taxon>
        <taxon>Viridiplantae</taxon>
        <taxon>Streptophyta</taxon>
        <taxon>Embryophyta</taxon>
        <taxon>Tracheophyta</taxon>
        <taxon>Spermatophyta</taxon>
        <taxon>Magnoliopsida</taxon>
        <taxon>eudicotyledons</taxon>
        <taxon>Gunneridae</taxon>
        <taxon>Pentapetalae</taxon>
        <taxon>rosids</taxon>
        <taxon>fabids</taxon>
        <taxon>Fagales</taxon>
        <taxon>Myricaceae</taxon>
        <taxon>Morella</taxon>
    </lineage>
</organism>
<reference evidence="1 2" key="1">
    <citation type="journal article" date="2019" name="Plant Biotechnol. J.">
        <title>The red bayberry genome and genetic basis of sex determination.</title>
        <authorList>
            <person name="Jia H.M."/>
            <person name="Jia H.J."/>
            <person name="Cai Q.L."/>
            <person name="Wang Y."/>
            <person name="Zhao H.B."/>
            <person name="Yang W.F."/>
            <person name="Wang G.Y."/>
            <person name="Li Y.H."/>
            <person name="Zhan D.L."/>
            <person name="Shen Y.T."/>
            <person name="Niu Q.F."/>
            <person name="Chang L."/>
            <person name="Qiu J."/>
            <person name="Zhao L."/>
            <person name="Xie H.B."/>
            <person name="Fu W.Y."/>
            <person name="Jin J."/>
            <person name="Li X.W."/>
            <person name="Jiao Y."/>
            <person name="Zhou C.C."/>
            <person name="Tu T."/>
            <person name="Chai C.Y."/>
            <person name="Gao J.L."/>
            <person name="Fan L.J."/>
            <person name="van de Weg E."/>
            <person name="Wang J.Y."/>
            <person name="Gao Z.S."/>
        </authorList>
    </citation>
    <scope>NUCLEOTIDE SEQUENCE [LARGE SCALE GENOMIC DNA]</scope>
    <source>
        <tissue evidence="1">Leaves</tissue>
    </source>
</reference>
<dbReference type="Proteomes" id="UP000516437">
    <property type="component" value="Chromosome 5"/>
</dbReference>
<evidence type="ECO:0000313" key="1">
    <source>
        <dbReference type="EMBL" id="KAB1212473.1"/>
    </source>
</evidence>
<accession>A0A6A1VIG5</accession>
<name>A0A6A1VIG5_9ROSI</name>
<protein>
    <submittedName>
        <fullName evidence="1">Uncharacterized protein</fullName>
    </submittedName>
</protein>
<proteinExistence type="predicted"/>
<sequence>MGSWESVVGEGRDCRRLIEAEAEATGAYLRRVCRLKEEGRQLKYQRKNRKSRAVKNFIFLRSIARFCMLCSQNAEILSRADPGWLVRKVMGEAG</sequence>
<dbReference type="EMBL" id="RXIC02000023">
    <property type="protein sequence ID" value="KAB1212473.1"/>
    <property type="molecule type" value="Genomic_DNA"/>
</dbReference>
<comment type="caution">
    <text evidence="1">The sequence shown here is derived from an EMBL/GenBank/DDBJ whole genome shotgun (WGS) entry which is preliminary data.</text>
</comment>
<gene>
    <name evidence="1" type="ORF">CJ030_MR5G005014</name>
</gene>
<keyword evidence="2" id="KW-1185">Reference proteome</keyword>